<keyword evidence="8" id="KW-0010">Activator</keyword>
<evidence type="ECO:0000256" key="12">
    <source>
        <dbReference type="SAM" id="MobiDB-lite"/>
    </source>
</evidence>
<evidence type="ECO:0000256" key="5">
    <source>
        <dbReference type="ARBA" id="ARBA00022843"/>
    </source>
</evidence>
<accession>M7AQN6</accession>
<evidence type="ECO:0000256" key="6">
    <source>
        <dbReference type="ARBA" id="ARBA00023015"/>
    </source>
</evidence>
<dbReference type="Proteomes" id="UP000031443">
    <property type="component" value="Unassembled WGS sequence"/>
</dbReference>
<evidence type="ECO:0000313" key="15">
    <source>
        <dbReference type="Proteomes" id="UP000031443"/>
    </source>
</evidence>
<keyword evidence="9" id="KW-0804">Transcription</keyword>
<organism evidence="14 15">
    <name type="scientific">Chelonia mydas</name>
    <name type="common">Green sea-turtle</name>
    <name type="synonym">Chelonia agassizi</name>
    <dbReference type="NCBI Taxonomy" id="8469"/>
    <lineage>
        <taxon>Eukaryota</taxon>
        <taxon>Metazoa</taxon>
        <taxon>Chordata</taxon>
        <taxon>Craniata</taxon>
        <taxon>Vertebrata</taxon>
        <taxon>Euteleostomi</taxon>
        <taxon>Archelosauria</taxon>
        <taxon>Testudinata</taxon>
        <taxon>Testudines</taxon>
        <taxon>Cryptodira</taxon>
        <taxon>Durocryptodira</taxon>
        <taxon>Americhelydia</taxon>
        <taxon>Chelonioidea</taxon>
        <taxon>Cheloniidae</taxon>
        <taxon>Chelonia</taxon>
    </lineage>
</organism>
<dbReference type="EMBL" id="KB575332">
    <property type="protein sequence ID" value="EMP26914.1"/>
    <property type="molecule type" value="Genomic_DNA"/>
</dbReference>
<dbReference type="Pfam" id="PF00178">
    <property type="entry name" value="Ets"/>
    <property type="match status" value="1"/>
</dbReference>
<dbReference type="GO" id="GO:0045892">
    <property type="term" value="P:negative regulation of DNA-templated transcription"/>
    <property type="evidence" value="ECO:0007669"/>
    <property type="project" value="UniProtKB-ARBA"/>
</dbReference>
<evidence type="ECO:0000256" key="7">
    <source>
        <dbReference type="ARBA" id="ARBA00023125"/>
    </source>
</evidence>
<proteinExistence type="inferred from homology"/>
<dbReference type="PRINTS" id="PR00454">
    <property type="entry name" value="ETSDOMAIN"/>
</dbReference>
<dbReference type="GO" id="GO:0000981">
    <property type="term" value="F:DNA-binding transcription factor activity, RNA polymerase II-specific"/>
    <property type="evidence" value="ECO:0007669"/>
    <property type="project" value="TreeGrafter"/>
</dbReference>
<comment type="similarity">
    <text evidence="2 11">Belongs to the ETS family.</text>
</comment>
<dbReference type="GO" id="GO:0030154">
    <property type="term" value="P:cell differentiation"/>
    <property type="evidence" value="ECO:0007669"/>
    <property type="project" value="TreeGrafter"/>
</dbReference>
<evidence type="ECO:0000256" key="10">
    <source>
        <dbReference type="ARBA" id="ARBA00023242"/>
    </source>
</evidence>
<evidence type="ECO:0000259" key="13">
    <source>
        <dbReference type="PROSITE" id="PS50061"/>
    </source>
</evidence>
<keyword evidence="5" id="KW-0832">Ubl conjugation</keyword>
<dbReference type="SMART" id="SM00413">
    <property type="entry name" value="ETS"/>
    <property type="match status" value="1"/>
</dbReference>
<dbReference type="PANTHER" id="PTHR11849">
    <property type="entry name" value="ETS"/>
    <property type="match status" value="1"/>
</dbReference>
<dbReference type="FunFam" id="1.10.10.10:FF:000113">
    <property type="entry name" value="ETS domain-containing protein Elk-3"/>
    <property type="match status" value="1"/>
</dbReference>
<dbReference type="InterPro" id="IPR036390">
    <property type="entry name" value="WH_DNA-bd_sf"/>
</dbReference>
<keyword evidence="4" id="KW-1017">Isopeptide bond</keyword>
<feature type="compositionally biased region" description="Basic and acidic residues" evidence="12">
    <location>
        <begin position="500"/>
        <end position="515"/>
    </location>
</feature>
<evidence type="ECO:0000256" key="3">
    <source>
        <dbReference type="ARBA" id="ARBA00022491"/>
    </source>
</evidence>
<evidence type="ECO:0000256" key="2">
    <source>
        <dbReference type="ARBA" id="ARBA00005562"/>
    </source>
</evidence>
<keyword evidence="10 11" id="KW-0539">Nucleus</keyword>
<evidence type="ECO:0000256" key="9">
    <source>
        <dbReference type="ARBA" id="ARBA00023163"/>
    </source>
</evidence>
<dbReference type="PROSITE" id="PS00346">
    <property type="entry name" value="ETS_DOMAIN_2"/>
    <property type="match status" value="1"/>
</dbReference>
<keyword evidence="3" id="KW-0678">Repressor</keyword>
<keyword evidence="15" id="KW-1185">Reference proteome</keyword>
<evidence type="ECO:0000256" key="1">
    <source>
        <dbReference type="ARBA" id="ARBA00004123"/>
    </source>
</evidence>
<feature type="domain" description="ETS" evidence="13">
    <location>
        <begin position="250"/>
        <end position="330"/>
    </location>
</feature>
<dbReference type="InterPro" id="IPR046328">
    <property type="entry name" value="ETS_fam"/>
</dbReference>
<evidence type="ECO:0000313" key="14">
    <source>
        <dbReference type="EMBL" id="EMP26914.1"/>
    </source>
</evidence>
<dbReference type="AlphaFoldDB" id="M7AQN6"/>
<feature type="region of interest" description="Disordered" evidence="12">
    <location>
        <begin position="476"/>
        <end position="542"/>
    </location>
</feature>
<name>M7AQN6_CHEMY</name>
<dbReference type="PROSITE" id="PS50061">
    <property type="entry name" value="ETS_DOMAIN_3"/>
    <property type="match status" value="1"/>
</dbReference>
<dbReference type="SUPFAM" id="SSF46785">
    <property type="entry name" value="Winged helix' DNA-binding domain"/>
    <property type="match status" value="1"/>
</dbReference>
<feature type="compositionally biased region" description="Low complexity" evidence="12">
    <location>
        <begin position="476"/>
        <end position="499"/>
    </location>
</feature>
<protein>
    <submittedName>
        <fullName evidence="14">ETS domain-containing protein Elk-3</fullName>
    </submittedName>
</protein>
<dbReference type="GO" id="GO:0005634">
    <property type="term" value="C:nucleus"/>
    <property type="evidence" value="ECO:0007669"/>
    <property type="project" value="UniProtKB-SubCell"/>
</dbReference>
<sequence>MGRRAGLWMSGVVGAPRPPNGSPWKGIPGPDGKPRGSEKAIAPEVATRVAMPLVPPSIACRIYACCNRNSMSHHPSPKTWISTEMTTVELQGAVPGTCAELMIQGTEVKMPGPGTKTRNQVSGTGVIDLVLGASAMDPVLGTSAEGPVPRVSAAPLSELGITAAPSSVPGSIVLLVPGNPSWSLELETVALRMAIWSSAEANSAGLERVPPPQKPFWPILIHFAEGGGGGKRKWRVVFGSGFAEGMESAITLWQFLLQLLLDQKHEHLICWTSNDGEFKLLKAEEVAKLWGLRKNKTNMNYDKLSRALRYYYDKNIIKKVIGQKFVYKFVSFPEILKMDPHAVEISRENLLLQDSECKMLSEGRDQHKHNVSALKSTSRNEYIHSGLYSSFTINSLQNQPDTHKPIKTEKLEEKSEGNIPVEEVRTVIRFVTNKTDKQVMRPIVSLPSTSEAAAGSAFLASSVSAKISSLMLPTTASISSTTSPSSSRSPSLSPHSPLPSDHRNLFLESSCHDSDSLEPLNLSSGSKTKFPSLPPKAKKPKGLEISAPPMVLSSTDIGSIALNSPALPSGSLTPAFFTAQFPTLLNGHIPVPIPSLDGASSPVLLSPNAQKS</sequence>
<dbReference type="InterPro" id="IPR036388">
    <property type="entry name" value="WH-like_DNA-bd_sf"/>
</dbReference>
<dbReference type="Gene3D" id="1.10.10.10">
    <property type="entry name" value="Winged helix-like DNA-binding domain superfamily/Winged helix DNA-binding domain"/>
    <property type="match status" value="1"/>
</dbReference>
<evidence type="ECO:0000256" key="4">
    <source>
        <dbReference type="ARBA" id="ARBA00022499"/>
    </source>
</evidence>
<evidence type="ECO:0000256" key="8">
    <source>
        <dbReference type="ARBA" id="ARBA00023159"/>
    </source>
</evidence>
<dbReference type="GO" id="GO:0043565">
    <property type="term" value="F:sequence-specific DNA binding"/>
    <property type="evidence" value="ECO:0007669"/>
    <property type="project" value="InterPro"/>
</dbReference>
<keyword evidence="7 11" id="KW-0238">DNA-binding</keyword>
<dbReference type="InterPro" id="IPR000418">
    <property type="entry name" value="Ets_dom"/>
</dbReference>
<evidence type="ECO:0000256" key="11">
    <source>
        <dbReference type="RuleBase" id="RU004019"/>
    </source>
</evidence>
<comment type="subcellular location">
    <subcellularLocation>
        <location evidence="1 11">Nucleus</location>
    </subcellularLocation>
</comment>
<gene>
    <name evidence="14" type="ORF">UY3_15991</name>
</gene>
<reference evidence="15" key="1">
    <citation type="journal article" date="2013" name="Nat. Genet.">
        <title>The draft genomes of soft-shell turtle and green sea turtle yield insights into the development and evolution of the turtle-specific body plan.</title>
        <authorList>
            <person name="Wang Z."/>
            <person name="Pascual-Anaya J."/>
            <person name="Zadissa A."/>
            <person name="Li W."/>
            <person name="Niimura Y."/>
            <person name="Huang Z."/>
            <person name="Li C."/>
            <person name="White S."/>
            <person name="Xiong Z."/>
            <person name="Fang D."/>
            <person name="Wang B."/>
            <person name="Ming Y."/>
            <person name="Chen Y."/>
            <person name="Zheng Y."/>
            <person name="Kuraku S."/>
            <person name="Pignatelli M."/>
            <person name="Herrero J."/>
            <person name="Beal K."/>
            <person name="Nozawa M."/>
            <person name="Li Q."/>
            <person name="Wang J."/>
            <person name="Zhang H."/>
            <person name="Yu L."/>
            <person name="Shigenobu S."/>
            <person name="Wang J."/>
            <person name="Liu J."/>
            <person name="Flicek P."/>
            <person name="Searle S."/>
            <person name="Wang J."/>
            <person name="Kuratani S."/>
            <person name="Yin Y."/>
            <person name="Aken B."/>
            <person name="Zhang G."/>
            <person name="Irie N."/>
        </authorList>
    </citation>
    <scope>NUCLEOTIDE SEQUENCE [LARGE SCALE GENOMIC DNA]</scope>
</reference>
<feature type="region of interest" description="Disordered" evidence="12">
    <location>
        <begin position="1"/>
        <end position="38"/>
    </location>
</feature>
<keyword evidence="6" id="KW-0805">Transcription regulation</keyword>
<dbReference type="PANTHER" id="PTHR11849:SF172">
    <property type="entry name" value="ETS DOMAIN-CONTAINING PROTEIN ELK-3"/>
    <property type="match status" value="1"/>
</dbReference>
<dbReference type="PROSITE" id="PS00345">
    <property type="entry name" value="ETS_DOMAIN_1"/>
    <property type="match status" value="1"/>
</dbReference>